<dbReference type="Proteomes" id="UP000179243">
    <property type="component" value="Unassembled WGS sequence"/>
</dbReference>
<evidence type="ECO:0000313" key="3">
    <source>
        <dbReference type="Proteomes" id="UP000179243"/>
    </source>
</evidence>
<organism evidence="2 3">
    <name type="scientific">Candidatus Raymondbacteria bacterium RIFOXYD12_FULL_49_13</name>
    <dbReference type="NCBI Taxonomy" id="1817890"/>
    <lineage>
        <taxon>Bacteria</taxon>
        <taxon>Raymondiibacteriota</taxon>
    </lineage>
</organism>
<accession>A0A1F7FF68</accession>
<feature type="compositionally biased region" description="Basic and acidic residues" evidence="1">
    <location>
        <begin position="1"/>
        <end position="20"/>
    </location>
</feature>
<name>A0A1F7FF68_UNCRA</name>
<dbReference type="EMBL" id="MFYX01000057">
    <property type="protein sequence ID" value="OGK05344.1"/>
    <property type="molecule type" value="Genomic_DNA"/>
</dbReference>
<comment type="caution">
    <text evidence="2">The sequence shown here is derived from an EMBL/GenBank/DDBJ whole genome shotgun (WGS) entry which is preliminary data.</text>
</comment>
<proteinExistence type="predicted"/>
<gene>
    <name evidence="2" type="ORF">A2519_03455</name>
</gene>
<sequence>MNKRPTRYDRMRKEKEERPELYPAVNEQPAEKKKVAKLSDKGAQSIANALRIMMADSGKKNG</sequence>
<reference evidence="2 3" key="1">
    <citation type="journal article" date="2016" name="Nat. Commun.">
        <title>Thousands of microbial genomes shed light on interconnected biogeochemical processes in an aquifer system.</title>
        <authorList>
            <person name="Anantharaman K."/>
            <person name="Brown C.T."/>
            <person name="Hug L.A."/>
            <person name="Sharon I."/>
            <person name="Castelle C.J."/>
            <person name="Probst A.J."/>
            <person name="Thomas B.C."/>
            <person name="Singh A."/>
            <person name="Wilkins M.J."/>
            <person name="Karaoz U."/>
            <person name="Brodie E.L."/>
            <person name="Williams K.H."/>
            <person name="Hubbard S.S."/>
            <person name="Banfield J.F."/>
        </authorList>
    </citation>
    <scope>NUCLEOTIDE SEQUENCE [LARGE SCALE GENOMIC DNA]</scope>
</reference>
<evidence type="ECO:0000313" key="2">
    <source>
        <dbReference type="EMBL" id="OGK05344.1"/>
    </source>
</evidence>
<evidence type="ECO:0000256" key="1">
    <source>
        <dbReference type="SAM" id="MobiDB-lite"/>
    </source>
</evidence>
<feature type="compositionally biased region" description="Basic and acidic residues" evidence="1">
    <location>
        <begin position="29"/>
        <end position="39"/>
    </location>
</feature>
<protein>
    <submittedName>
        <fullName evidence="2">Uncharacterized protein</fullName>
    </submittedName>
</protein>
<dbReference type="AlphaFoldDB" id="A0A1F7FF68"/>
<feature type="region of interest" description="Disordered" evidence="1">
    <location>
        <begin position="1"/>
        <end position="39"/>
    </location>
</feature>